<dbReference type="GO" id="GO:0016779">
    <property type="term" value="F:nucleotidyltransferase activity"/>
    <property type="evidence" value="ECO:0007669"/>
    <property type="project" value="UniProtKB-KW"/>
</dbReference>
<dbReference type="OrthoDB" id="542521at2"/>
<dbReference type="RefSeq" id="WP_092748974.1">
    <property type="nucleotide sequence ID" value="NZ_FMYL01000008.1"/>
</dbReference>
<dbReference type="PANTHER" id="PTHR21342:SF0">
    <property type="entry name" value="BIFUNCTIONAL NMN ADENYLYLTRANSFERASE_NUDIX HYDROLASE"/>
    <property type="match status" value="1"/>
</dbReference>
<feature type="domain" description="Cytidyltransferase-like" evidence="3">
    <location>
        <begin position="8"/>
        <end position="63"/>
    </location>
</feature>
<accession>A0A1G6IG96</accession>
<evidence type="ECO:0000256" key="2">
    <source>
        <dbReference type="ARBA" id="ARBA00022695"/>
    </source>
</evidence>
<name>A0A1G6IG96_9GAMM</name>
<dbReference type="Pfam" id="PF01467">
    <property type="entry name" value="CTP_transf_like"/>
    <property type="match status" value="1"/>
</dbReference>
<dbReference type="NCBIfam" id="TIGR00125">
    <property type="entry name" value="cyt_tran_rel"/>
    <property type="match status" value="1"/>
</dbReference>
<gene>
    <name evidence="4" type="ORF">SAMN05421733_108113</name>
</gene>
<dbReference type="NCBIfam" id="NF010365">
    <property type="entry name" value="PRK13793.1"/>
    <property type="match status" value="1"/>
</dbReference>
<evidence type="ECO:0000259" key="3">
    <source>
        <dbReference type="Pfam" id="PF01467"/>
    </source>
</evidence>
<dbReference type="SUPFAM" id="SSF52374">
    <property type="entry name" value="Nucleotidylyl transferase"/>
    <property type="match status" value="1"/>
</dbReference>
<dbReference type="InterPro" id="IPR014729">
    <property type="entry name" value="Rossmann-like_a/b/a_fold"/>
</dbReference>
<dbReference type="Proteomes" id="UP000242501">
    <property type="component" value="Unassembled WGS sequence"/>
</dbReference>
<proteinExistence type="predicted"/>
<evidence type="ECO:0000313" key="5">
    <source>
        <dbReference type="Proteomes" id="UP000242501"/>
    </source>
</evidence>
<keyword evidence="4" id="KW-0378">Hydrolase</keyword>
<evidence type="ECO:0000313" key="4">
    <source>
        <dbReference type="EMBL" id="SDC05498.1"/>
    </source>
</evidence>
<dbReference type="EMBL" id="FMYL01000008">
    <property type="protein sequence ID" value="SDC05498.1"/>
    <property type="molecule type" value="Genomic_DNA"/>
</dbReference>
<evidence type="ECO:0000256" key="1">
    <source>
        <dbReference type="ARBA" id="ARBA00022679"/>
    </source>
</evidence>
<dbReference type="PANTHER" id="PTHR21342">
    <property type="entry name" value="PHOSPHOPANTETHEINE ADENYLYLTRANSFERASE"/>
    <property type="match status" value="1"/>
</dbReference>
<keyword evidence="5" id="KW-1185">Reference proteome</keyword>
<keyword evidence="1 4" id="KW-0808">Transferase</keyword>
<organism evidence="4 5">
    <name type="scientific">Acinetobacter boissieri</name>
    <dbReference type="NCBI Taxonomy" id="1219383"/>
    <lineage>
        <taxon>Bacteria</taxon>
        <taxon>Pseudomonadati</taxon>
        <taxon>Pseudomonadota</taxon>
        <taxon>Gammaproteobacteria</taxon>
        <taxon>Moraxellales</taxon>
        <taxon>Moraxellaceae</taxon>
        <taxon>Acinetobacter</taxon>
    </lineage>
</organism>
<keyword evidence="2 4" id="KW-0548">Nucleotidyltransferase</keyword>
<reference evidence="5" key="1">
    <citation type="submission" date="2016-09" db="EMBL/GenBank/DDBJ databases">
        <authorList>
            <person name="Varghese N."/>
            <person name="Submissions S."/>
        </authorList>
    </citation>
    <scope>NUCLEOTIDE SEQUENCE [LARGE SCALE GENOMIC DNA]</scope>
    <source>
        <strain evidence="5">ANC 4422</strain>
    </source>
</reference>
<protein>
    <submittedName>
        <fullName evidence="4">Bifunctional NMN adenylyltransferase/nudix hydrolase</fullName>
    </submittedName>
</protein>
<dbReference type="STRING" id="1219383.SAMN05421733_108113"/>
<sequence>MYDFDALVFIGRFQPFHNAHLKTVEIALQHSAKLIIALGSVQAERSLKNPFFSDEREQMILNSLSLEQQKRITFVHLVDVYNDKKWVQQVKDKVSQHTQSAQHIGLIGHFKDDSSYYLGLFSEWELLRLDNLEDFLSATDIRNLYYAGEIQQDSLPSGTTHFLSHFITTADYQYLKQAWSMLDK</sequence>
<dbReference type="Gene3D" id="3.40.50.620">
    <property type="entry name" value="HUPs"/>
    <property type="match status" value="1"/>
</dbReference>
<dbReference type="InterPro" id="IPR004821">
    <property type="entry name" value="Cyt_trans-like"/>
</dbReference>
<dbReference type="GO" id="GO:0016787">
    <property type="term" value="F:hydrolase activity"/>
    <property type="evidence" value="ECO:0007669"/>
    <property type="project" value="UniProtKB-KW"/>
</dbReference>
<dbReference type="AlphaFoldDB" id="A0A1G6IG96"/>